<name>A0A1B9PGP5_ALIFS</name>
<reference evidence="1 4" key="1">
    <citation type="submission" date="2019-07" db="EMBL/GenBank/DDBJ databases">
        <title>Whole genome shotgun sequence of Aliivibrio fischeri NBRC 101058.</title>
        <authorList>
            <person name="Hosoyama A."/>
            <person name="Uohara A."/>
            <person name="Ohji S."/>
            <person name="Ichikawa N."/>
        </authorList>
    </citation>
    <scope>NUCLEOTIDE SEQUENCE [LARGE SCALE GENOMIC DNA]</scope>
    <source>
        <strain evidence="1 4">NBRC 101058</strain>
    </source>
</reference>
<evidence type="ECO:0000313" key="6">
    <source>
        <dbReference type="Proteomes" id="UP000448038"/>
    </source>
</evidence>
<protein>
    <submittedName>
        <fullName evidence="1">DUF3545 domain-containing protein</fullName>
    </submittedName>
    <submittedName>
        <fullName evidence="3">DUF3545 family protein</fullName>
    </submittedName>
</protein>
<dbReference type="GeneID" id="54164817"/>
<evidence type="ECO:0000313" key="3">
    <source>
        <dbReference type="EMBL" id="MUK50832.1"/>
    </source>
</evidence>
<sequence>MDGYTLNDILATKTTTTKKKQAKRLWREIEEIQDRRQLLHELKELDPFFNGNLDDVYLK</sequence>
<evidence type="ECO:0000313" key="2">
    <source>
        <dbReference type="EMBL" id="MUK45340.1"/>
    </source>
</evidence>
<dbReference type="Proteomes" id="UP000448038">
    <property type="component" value="Unassembled WGS sequence"/>
</dbReference>
<proteinExistence type="predicted"/>
<reference evidence="5 6" key="2">
    <citation type="submission" date="2019-11" db="EMBL/GenBank/DDBJ databases">
        <title>Using colonization assays and comparative genomics to discover symbiosis behaviors and factors in Vibrio fischeri.</title>
        <authorList>
            <person name="Bongrand C."/>
            <person name="Moriano-Gutierrez S."/>
            <person name="Arevalo P."/>
            <person name="Mcfall-Ngai M."/>
            <person name="Visick K."/>
            <person name="Polz M.F."/>
            <person name="Ruby E.G."/>
        </authorList>
    </citation>
    <scope>NUCLEOTIDE SEQUENCE [LARGE SCALE GENOMIC DNA]</scope>
    <source>
        <strain evidence="5">emors.3.2</strain>
        <strain evidence="2">Emors.3.2</strain>
        <strain evidence="6">emors.4.1</strain>
        <strain evidence="3">Emors.4.1</strain>
    </source>
</reference>
<organism evidence="3 6">
    <name type="scientific">Aliivibrio fischeri</name>
    <name type="common">Vibrio fischeri</name>
    <dbReference type="NCBI Taxonomy" id="668"/>
    <lineage>
        <taxon>Bacteria</taxon>
        <taxon>Pseudomonadati</taxon>
        <taxon>Pseudomonadota</taxon>
        <taxon>Gammaproteobacteria</taxon>
        <taxon>Vibrionales</taxon>
        <taxon>Vibrionaceae</taxon>
        <taxon>Aliivibrio</taxon>
    </lineage>
</organism>
<dbReference type="OMA" id="EMNDRRT"/>
<gene>
    <name evidence="1" type="ORF">AFI02nite_18690</name>
    <name evidence="2" type="ORF">GNP77_08085</name>
    <name evidence="3" type="ORF">GNP88_16920</name>
</gene>
<evidence type="ECO:0000313" key="1">
    <source>
        <dbReference type="EMBL" id="GEK13833.1"/>
    </source>
</evidence>
<dbReference type="AlphaFoldDB" id="A0A1B9PGP5"/>
<dbReference type="Proteomes" id="UP000435323">
    <property type="component" value="Unassembled WGS sequence"/>
</dbReference>
<dbReference type="EMBL" id="BJTZ01000009">
    <property type="protein sequence ID" value="GEK13833.1"/>
    <property type="molecule type" value="Genomic_DNA"/>
</dbReference>
<dbReference type="Proteomes" id="UP000321787">
    <property type="component" value="Unassembled WGS sequence"/>
</dbReference>
<accession>A0A1B9PGP5</accession>
<comment type="caution">
    <text evidence="3">The sequence shown here is derived from an EMBL/GenBank/DDBJ whole genome shotgun (WGS) entry which is preliminary data.</text>
</comment>
<evidence type="ECO:0000313" key="5">
    <source>
        <dbReference type="Proteomes" id="UP000435323"/>
    </source>
</evidence>
<dbReference type="InterPro" id="IPR021932">
    <property type="entry name" value="DUF3545"/>
</dbReference>
<dbReference type="EMBL" id="WOBN01000028">
    <property type="protein sequence ID" value="MUK50832.1"/>
    <property type="molecule type" value="Genomic_DNA"/>
</dbReference>
<dbReference type="EMBL" id="WOBO01000007">
    <property type="protein sequence ID" value="MUK45340.1"/>
    <property type="molecule type" value="Genomic_DNA"/>
</dbReference>
<dbReference type="Pfam" id="PF12065">
    <property type="entry name" value="DUF3545"/>
    <property type="match status" value="1"/>
</dbReference>
<dbReference type="RefSeq" id="WP_005420756.1">
    <property type="nucleotide sequence ID" value="NZ_BJTZ01000009.1"/>
</dbReference>
<evidence type="ECO:0000313" key="4">
    <source>
        <dbReference type="Proteomes" id="UP000321787"/>
    </source>
</evidence>